<dbReference type="Proteomes" id="UP001172101">
    <property type="component" value="Unassembled WGS sequence"/>
</dbReference>
<sequence>MLRAGLPARCLPRLARRAQDQIVEPSSVRIVDIHAIVIVRISPSNSQDMVAIAIIPSRVHSRLGASKIGPSNEFGHIRLAIPTMSTLTTLLL</sequence>
<dbReference type="RefSeq" id="XP_060292961.1">
    <property type="nucleotide sequence ID" value="XM_060442589.1"/>
</dbReference>
<proteinExistence type="predicted"/>
<gene>
    <name evidence="1" type="ORF">B0T26DRAFT_722420</name>
</gene>
<feature type="non-terminal residue" evidence="1">
    <location>
        <position position="92"/>
    </location>
</feature>
<dbReference type="GeneID" id="85325859"/>
<dbReference type="EMBL" id="JAUIRO010000006">
    <property type="protein sequence ID" value="KAK0709657.1"/>
    <property type="molecule type" value="Genomic_DNA"/>
</dbReference>
<name>A0AA40DQL7_9PEZI</name>
<dbReference type="AlphaFoldDB" id="A0AA40DQL7"/>
<comment type="caution">
    <text evidence="1">The sequence shown here is derived from an EMBL/GenBank/DDBJ whole genome shotgun (WGS) entry which is preliminary data.</text>
</comment>
<organism evidence="1 2">
    <name type="scientific">Lasiosphaeria miniovina</name>
    <dbReference type="NCBI Taxonomy" id="1954250"/>
    <lineage>
        <taxon>Eukaryota</taxon>
        <taxon>Fungi</taxon>
        <taxon>Dikarya</taxon>
        <taxon>Ascomycota</taxon>
        <taxon>Pezizomycotina</taxon>
        <taxon>Sordariomycetes</taxon>
        <taxon>Sordariomycetidae</taxon>
        <taxon>Sordariales</taxon>
        <taxon>Lasiosphaeriaceae</taxon>
        <taxon>Lasiosphaeria</taxon>
    </lineage>
</organism>
<evidence type="ECO:0000313" key="2">
    <source>
        <dbReference type="Proteomes" id="UP001172101"/>
    </source>
</evidence>
<reference evidence="1" key="1">
    <citation type="submission" date="2023-06" db="EMBL/GenBank/DDBJ databases">
        <title>Genome-scale phylogeny and comparative genomics of the fungal order Sordariales.</title>
        <authorList>
            <consortium name="Lawrence Berkeley National Laboratory"/>
            <person name="Hensen N."/>
            <person name="Bonometti L."/>
            <person name="Westerberg I."/>
            <person name="Brannstrom I.O."/>
            <person name="Guillou S."/>
            <person name="Cros-Aarteil S."/>
            <person name="Calhoun S."/>
            <person name="Haridas S."/>
            <person name="Kuo A."/>
            <person name="Mondo S."/>
            <person name="Pangilinan J."/>
            <person name="Riley R."/>
            <person name="LaButti K."/>
            <person name="Andreopoulos B."/>
            <person name="Lipzen A."/>
            <person name="Chen C."/>
            <person name="Yanf M."/>
            <person name="Daum C."/>
            <person name="Ng V."/>
            <person name="Clum A."/>
            <person name="Steindorff A."/>
            <person name="Ohm R."/>
            <person name="Martin F."/>
            <person name="Silar P."/>
            <person name="Natvig D."/>
            <person name="Lalanne C."/>
            <person name="Gautier V."/>
            <person name="Ament-velasquez S.L."/>
            <person name="Kruys A."/>
            <person name="Hutchinson M.I."/>
            <person name="Powell A.J."/>
            <person name="Barry K."/>
            <person name="Miller A.N."/>
            <person name="Grigoriev I.V."/>
            <person name="Debuchy R."/>
            <person name="Gladieux P."/>
            <person name="Thoren M.H."/>
            <person name="Johannesson H."/>
        </authorList>
    </citation>
    <scope>NUCLEOTIDE SEQUENCE</scope>
    <source>
        <strain evidence="1">SMH2392-1A</strain>
    </source>
</reference>
<keyword evidence="2" id="KW-1185">Reference proteome</keyword>
<accession>A0AA40DQL7</accession>
<protein>
    <submittedName>
        <fullName evidence="1">Uncharacterized protein</fullName>
    </submittedName>
</protein>
<evidence type="ECO:0000313" key="1">
    <source>
        <dbReference type="EMBL" id="KAK0709657.1"/>
    </source>
</evidence>